<reference evidence="1" key="1">
    <citation type="submission" date="2020-02" db="EMBL/GenBank/DDBJ databases">
        <authorList>
            <person name="Meier V. D."/>
        </authorList>
    </citation>
    <scope>NUCLEOTIDE SEQUENCE</scope>
    <source>
        <strain evidence="1">AVDCRST_MAG89</strain>
    </source>
</reference>
<sequence>TSAPVPFNPGSNYVLIQVRSRQRAGGIIFTFRDTEQAVAQVVAGRRSESLEPRPDGLRVRNASSSRADYAITVPTRYRFLRVRIADEPELRIPISRAQHEGMWNIGLQASSP</sequence>
<accession>A0A6J4K545</accession>
<dbReference type="EMBL" id="CADCTV010000029">
    <property type="protein sequence ID" value="CAA9295804.1"/>
    <property type="molecule type" value="Genomic_DNA"/>
</dbReference>
<organism evidence="1">
    <name type="scientific">uncultured Gemmatimonadota bacterium</name>
    <dbReference type="NCBI Taxonomy" id="203437"/>
    <lineage>
        <taxon>Bacteria</taxon>
        <taxon>Pseudomonadati</taxon>
        <taxon>Gemmatimonadota</taxon>
        <taxon>environmental samples</taxon>
    </lineage>
</organism>
<dbReference type="AlphaFoldDB" id="A0A6J4K545"/>
<feature type="non-terminal residue" evidence="1">
    <location>
        <position position="1"/>
    </location>
</feature>
<proteinExistence type="predicted"/>
<name>A0A6J4K545_9BACT</name>
<protein>
    <submittedName>
        <fullName evidence="1">Uncharacterized protein</fullName>
    </submittedName>
</protein>
<gene>
    <name evidence="1" type="ORF">AVDCRST_MAG89-122</name>
</gene>
<evidence type="ECO:0000313" key="1">
    <source>
        <dbReference type="EMBL" id="CAA9295804.1"/>
    </source>
</evidence>